<protein>
    <submittedName>
        <fullName evidence="9">Multiple sugar transport system permease protein</fullName>
    </submittedName>
</protein>
<dbReference type="OrthoDB" id="9787837at2"/>
<dbReference type="InterPro" id="IPR035906">
    <property type="entry name" value="MetI-like_sf"/>
</dbReference>
<evidence type="ECO:0000256" key="6">
    <source>
        <dbReference type="ARBA" id="ARBA00023136"/>
    </source>
</evidence>
<evidence type="ECO:0000256" key="4">
    <source>
        <dbReference type="ARBA" id="ARBA00022692"/>
    </source>
</evidence>
<evidence type="ECO:0000313" key="10">
    <source>
        <dbReference type="Proteomes" id="UP000184278"/>
    </source>
</evidence>
<evidence type="ECO:0000256" key="2">
    <source>
        <dbReference type="ARBA" id="ARBA00022448"/>
    </source>
</evidence>
<comment type="subcellular location">
    <subcellularLocation>
        <location evidence="1 7">Cell membrane</location>
        <topology evidence="1 7">Multi-pass membrane protein</topology>
    </subcellularLocation>
</comment>
<keyword evidence="10" id="KW-1185">Reference proteome</keyword>
<dbReference type="EMBL" id="FQXK01000012">
    <property type="protein sequence ID" value="SHI13732.1"/>
    <property type="molecule type" value="Genomic_DNA"/>
</dbReference>
<feature type="transmembrane region" description="Helical" evidence="7">
    <location>
        <begin position="35"/>
        <end position="57"/>
    </location>
</feature>
<dbReference type="PANTHER" id="PTHR43744:SF8">
    <property type="entry name" value="SN-GLYCEROL-3-PHOSPHATE TRANSPORT SYSTEM PERMEASE PROTEIN UGPE"/>
    <property type="match status" value="1"/>
</dbReference>
<keyword evidence="9" id="KW-0762">Sugar transport</keyword>
<keyword evidence="4 7" id="KW-0812">Transmembrane</keyword>
<accession>A0A1M5YNW6</accession>
<dbReference type="AlphaFoldDB" id="A0A1M5YNW6"/>
<sequence length="337" mass="38496">MRDEALILESPKKIKRVEQPSSDMLKIRAQKLGKFLLRIVRGTVIVGICFIILQPLFAKISISFMNEKDLYDSSVKYIAKHFTLNNYRLAISGMDYWTVLIRTIILSALISFIQLFACLLTAYGFARFRFPFKKLLFGCVILTLIVPPQVVMLPLFIRYRFFDIFGIFKLTTGGTVNLIDSYWPFFIQAFTCMGIRNGLYIYMLRQFFKGMPRELEEAAFVDGCGKLRTFIQIMLPSAVPMMVTVFLFGFVWQWTDSFYTSLYLNNTKVISSALGSLAVNVYKEYEGFGGSMNFISPGFVSMMNNTGTILSIIPLILLYLFCQKSFVEGIERSGIVG</sequence>
<evidence type="ECO:0000256" key="5">
    <source>
        <dbReference type="ARBA" id="ARBA00022989"/>
    </source>
</evidence>
<dbReference type="PANTHER" id="PTHR43744">
    <property type="entry name" value="ABC TRANSPORTER PERMEASE PROTEIN MG189-RELATED-RELATED"/>
    <property type="match status" value="1"/>
</dbReference>
<evidence type="ECO:0000256" key="1">
    <source>
        <dbReference type="ARBA" id="ARBA00004651"/>
    </source>
</evidence>
<dbReference type="GO" id="GO:0055085">
    <property type="term" value="P:transmembrane transport"/>
    <property type="evidence" value="ECO:0007669"/>
    <property type="project" value="InterPro"/>
</dbReference>
<comment type="similarity">
    <text evidence="7">Belongs to the binding-protein-dependent transport system permease family.</text>
</comment>
<keyword evidence="2 7" id="KW-0813">Transport</keyword>
<dbReference type="GO" id="GO:0005886">
    <property type="term" value="C:plasma membrane"/>
    <property type="evidence" value="ECO:0007669"/>
    <property type="project" value="UniProtKB-SubCell"/>
</dbReference>
<evidence type="ECO:0000313" key="9">
    <source>
        <dbReference type="EMBL" id="SHI13732.1"/>
    </source>
</evidence>
<feature type="domain" description="ABC transmembrane type-1" evidence="8">
    <location>
        <begin position="100"/>
        <end position="321"/>
    </location>
</feature>
<reference evidence="10" key="1">
    <citation type="submission" date="2016-11" db="EMBL/GenBank/DDBJ databases">
        <authorList>
            <person name="Varghese N."/>
            <person name="Submissions S."/>
        </authorList>
    </citation>
    <scope>NUCLEOTIDE SEQUENCE [LARGE SCALE GENOMIC DNA]</scope>
    <source>
        <strain evidence="10">DSM 3071</strain>
    </source>
</reference>
<feature type="transmembrane region" description="Helical" evidence="7">
    <location>
        <begin position="302"/>
        <end position="322"/>
    </location>
</feature>
<evidence type="ECO:0000259" key="8">
    <source>
        <dbReference type="PROSITE" id="PS50928"/>
    </source>
</evidence>
<dbReference type="PROSITE" id="PS50928">
    <property type="entry name" value="ABC_TM1"/>
    <property type="match status" value="1"/>
</dbReference>
<feature type="transmembrane region" description="Helical" evidence="7">
    <location>
        <begin position="233"/>
        <end position="254"/>
    </location>
</feature>
<name>A0A1M5YNW6_BUTFI</name>
<dbReference type="Pfam" id="PF00528">
    <property type="entry name" value="BPD_transp_1"/>
    <property type="match status" value="1"/>
</dbReference>
<dbReference type="Proteomes" id="UP000184278">
    <property type="component" value="Unassembled WGS sequence"/>
</dbReference>
<dbReference type="STRING" id="1121131.SAMN02745229_01641"/>
<keyword evidence="6 7" id="KW-0472">Membrane</keyword>
<dbReference type="InterPro" id="IPR000515">
    <property type="entry name" value="MetI-like"/>
</dbReference>
<keyword evidence="5 7" id="KW-1133">Transmembrane helix</keyword>
<keyword evidence="3" id="KW-1003">Cell membrane</keyword>
<feature type="transmembrane region" description="Helical" evidence="7">
    <location>
        <begin position="99"/>
        <end position="123"/>
    </location>
</feature>
<feature type="transmembrane region" description="Helical" evidence="7">
    <location>
        <begin position="135"/>
        <end position="161"/>
    </location>
</feature>
<proteinExistence type="inferred from homology"/>
<evidence type="ECO:0000256" key="3">
    <source>
        <dbReference type="ARBA" id="ARBA00022475"/>
    </source>
</evidence>
<gene>
    <name evidence="9" type="ORF">SAMN02745229_01641</name>
</gene>
<evidence type="ECO:0000256" key="7">
    <source>
        <dbReference type="RuleBase" id="RU363032"/>
    </source>
</evidence>
<organism evidence="9 10">
    <name type="scientific">Butyrivibrio fibrisolvens DSM 3071</name>
    <dbReference type="NCBI Taxonomy" id="1121131"/>
    <lineage>
        <taxon>Bacteria</taxon>
        <taxon>Bacillati</taxon>
        <taxon>Bacillota</taxon>
        <taxon>Clostridia</taxon>
        <taxon>Lachnospirales</taxon>
        <taxon>Lachnospiraceae</taxon>
        <taxon>Butyrivibrio</taxon>
    </lineage>
</organism>
<dbReference type="RefSeq" id="WP_073386916.1">
    <property type="nucleotide sequence ID" value="NZ_FQXK01000012.1"/>
</dbReference>
<dbReference type="CDD" id="cd06261">
    <property type="entry name" value="TM_PBP2"/>
    <property type="match status" value="1"/>
</dbReference>
<dbReference type="SUPFAM" id="SSF161098">
    <property type="entry name" value="MetI-like"/>
    <property type="match status" value="1"/>
</dbReference>
<dbReference type="Gene3D" id="1.10.3720.10">
    <property type="entry name" value="MetI-like"/>
    <property type="match status" value="1"/>
</dbReference>
<feature type="transmembrane region" description="Helical" evidence="7">
    <location>
        <begin position="181"/>
        <end position="203"/>
    </location>
</feature>